<feature type="region of interest" description="Disordered" evidence="2">
    <location>
        <begin position="375"/>
        <end position="403"/>
    </location>
</feature>
<evidence type="ECO:0000259" key="4">
    <source>
        <dbReference type="Pfam" id="PF03816"/>
    </source>
</evidence>
<organism evidence="5 6">
    <name type="scientific">Protaetiibacter intestinalis</name>
    <dbReference type="NCBI Taxonomy" id="2419774"/>
    <lineage>
        <taxon>Bacteria</taxon>
        <taxon>Bacillati</taxon>
        <taxon>Actinomycetota</taxon>
        <taxon>Actinomycetes</taxon>
        <taxon>Micrococcales</taxon>
        <taxon>Microbacteriaceae</taxon>
        <taxon>Protaetiibacter</taxon>
    </lineage>
</organism>
<comment type="similarity">
    <text evidence="1">Belongs to the LytR/CpsA/Psr (LCP) family.</text>
</comment>
<evidence type="ECO:0000256" key="3">
    <source>
        <dbReference type="SAM" id="Phobius"/>
    </source>
</evidence>
<keyword evidence="3" id="KW-1133">Transmembrane helix</keyword>
<name>A0A387BFB8_9MICO</name>
<evidence type="ECO:0000256" key="1">
    <source>
        <dbReference type="ARBA" id="ARBA00006068"/>
    </source>
</evidence>
<protein>
    <submittedName>
        <fullName evidence="5">LytR family transcriptional regulator</fullName>
    </submittedName>
</protein>
<dbReference type="Pfam" id="PF03816">
    <property type="entry name" value="LytR_cpsA_psr"/>
    <property type="match status" value="1"/>
</dbReference>
<proteinExistence type="inferred from homology"/>
<dbReference type="PANTHER" id="PTHR33392:SF6">
    <property type="entry name" value="POLYISOPRENYL-TEICHOIC ACID--PEPTIDOGLYCAN TEICHOIC ACID TRANSFERASE TAGU"/>
    <property type="match status" value="1"/>
</dbReference>
<feature type="domain" description="Cell envelope-related transcriptional attenuator" evidence="4">
    <location>
        <begin position="125"/>
        <end position="280"/>
    </location>
</feature>
<evidence type="ECO:0000313" key="6">
    <source>
        <dbReference type="Proteomes" id="UP000278886"/>
    </source>
</evidence>
<dbReference type="InterPro" id="IPR004474">
    <property type="entry name" value="LytR_CpsA_psr"/>
</dbReference>
<accession>A0A387BFB8</accession>
<reference evidence="6" key="1">
    <citation type="submission" date="2018-09" db="EMBL/GenBank/DDBJ databases">
        <title>Genome sequencing of strain 2DFWR-13.</title>
        <authorList>
            <person name="Heo J."/>
            <person name="Kim S.-J."/>
            <person name="Kwon S.-W."/>
        </authorList>
    </citation>
    <scope>NUCLEOTIDE SEQUENCE [LARGE SCALE GENOMIC DNA]</scope>
    <source>
        <strain evidence="6">2DFWR-13</strain>
    </source>
</reference>
<dbReference type="EMBL" id="CP032630">
    <property type="protein sequence ID" value="AYF99599.1"/>
    <property type="molecule type" value="Genomic_DNA"/>
</dbReference>
<sequence>MLPAQLRSPMGPPRLDRRGAGVCETSSMAKAEDATAVATRHGRLPHRRAWVTAVRWVASGLAVVLVATVAVVGIEVSHFAQGLRERGVVINASEAPIPEIGAIEGGFNILVVGKDEYYDRDSVLNDVNILLHVSEDQTSAVAVSFPRDMVMPFPPCTDPKTGRTSSAARGLPVNNAYAYGGLGCVVDVLRGFTGLEIQYAGLIGFDGVASMADAVGGVPVCVASPIDDAFTGLHLDAGTHTLSGWEALMFLRTRHGVGDGSDLTRISSQQVYLSALVRKLTAEGTLTNVTTIVGLAQIASEKMELSAELTNPTTMVAMARALHNIPLERLTFVQYPGTTGGTGIYEGHVQPDAGRGQKLLDAIRNDQSVGVAQAGDGVGAQLDPNATETPVDPSASPGDEPTLSEQVVIDGIRGQSAADQTCSIGR</sequence>
<feature type="transmembrane region" description="Helical" evidence="3">
    <location>
        <begin position="53"/>
        <end position="74"/>
    </location>
</feature>
<dbReference type="InterPro" id="IPR050922">
    <property type="entry name" value="LytR/CpsA/Psr_CW_biosynth"/>
</dbReference>
<keyword evidence="3" id="KW-0472">Membrane</keyword>
<dbReference type="Gene3D" id="3.40.630.190">
    <property type="entry name" value="LCP protein"/>
    <property type="match status" value="1"/>
</dbReference>
<dbReference type="PANTHER" id="PTHR33392">
    <property type="entry name" value="POLYISOPRENYL-TEICHOIC ACID--PEPTIDOGLYCAN TEICHOIC ACID TRANSFERASE TAGU"/>
    <property type="match status" value="1"/>
</dbReference>
<keyword evidence="6" id="KW-1185">Reference proteome</keyword>
<evidence type="ECO:0000313" key="5">
    <source>
        <dbReference type="EMBL" id="AYF99599.1"/>
    </source>
</evidence>
<dbReference type="NCBIfam" id="TIGR00350">
    <property type="entry name" value="lytR_cpsA_psr"/>
    <property type="match status" value="1"/>
</dbReference>
<gene>
    <name evidence="5" type="ORF">D7I47_12540</name>
</gene>
<evidence type="ECO:0000256" key="2">
    <source>
        <dbReference type="SAM" id="MobiDB-lite"/>
    </source>
</evidence>
<dbReference type="AlphaFoldDB" id="A0A387BFB8"/>
<keyword evidence="3" id="KW-0812">Transmembrane</keyword>
<dbReference type="KEGG" id="lyd:D7I47_12540"/>
<dbReference type="Proteomes" id="UP000278886">
    <property type="component" value="Chromosome"/>
</dbReference>